<dbReference type="EMBL" id="BQKI01000004">
    <property type="protein sequence ID" value="GJM94068.1"/>
    <property type="molecule type" value="Genomic_DNA"/>
</dbReference>
<name>A0AAV5C7E1_ELECO</name>
<proteinExistence type="predicted"/>
<keyword evidence="3" id="KW-1185">Reference proteome</keyword>
<evidence type="ECO:0000313" key="3">
    <source>
        <dbReference type="Proteomes" id="UP001054889"/>
    </source>
</evidence>
<evidence type="ECO:0000256" key="1">
    <source>
        <dbReference type="SAM" id="MobiDB-lite"/>
    </source>
</evidence>
<sequence length="240" mass="26278">MANNNETPLPPVPLDILPRINEFCVSGHRCYHKRYWTDVIEESNLETMIEIIAEAQHPSAVKISALTSGLNDEIALYDNIFCRTGVMVKHVIAVKRGEKIDVLLKLDAPELSLVRRKQQQHQNARPPPPRMVLKRIRCGAGLCTAGCATLRDAGHSSERRRLAEHRARRRCSAGHRARRRRSAGHRGLGCEAHGEAAELAVACSCSEASWPSSISGASRASSSSEVSRASSSSGASRPKM</sequence>
<gene>
    <name evidence="2" type="primary">ga10681</name>
    <name evidence="2" type="ORF">PR202_ga10681</name>
</gene>
<reference evidence="2" key="2">
    <citation type="submission" date="2021-12" db="EMBL/GenBank/DDBJ databases">
        <title>Resequencing data analysis of finger millet.</title>
        <authorList>
            <person name="Hatakeyama M."/>
            <person name="Aluri S."/>
            <person name="Balachadran M.T."/>
            <person name="Sivarajan S.R."/>
            <person name="Poveda L."/>
            <person name="Shimizu-Inatsugi R."/>
            <person name="Schlapbach R."/>
            <person name="Sreeman S.M."/>
            <person name="Shimizu K.K."/>
        </authorList>
    </citation>
    <scope>NUCLEOTIDE SEQUENCE</scope>
</reference>
<dbReference type="AlphaFoldDB" id="A0AAV5C7E1"/>
<dbReference type="Proteomes" id="UP001054889">
    <property type="component" value="Unassembled WGS sequence"/>
</dbReference>
<reference evidence="2" key="1">
    <citation type="journal article" date="2018" name="DNA Res.">
        <title>Multiple hybrid de novo genome assembly of finger millet, an orphan allotetraploid crop.</title>
        <authorList>
            <person name="Hatakeyama M."/>
            <person name="Aluri S."/>
            <person name="Balachadran M.T."/>
            <person name="Sivarajan S.R."/>
            <person name="Patrignani A."/>
            <person name="Gruter S."/>
            <person name="Poveda L."/>
            <person name="Shimizu-Inatsugi R."/>
            <person name="Baeten J."/>
            <person name="Francoijs K.J."/>
            <person name="Nataraja K.N."/>
            <person name="Reddy Y.A.N."/>
            <person name="Phadnis S."/>
            <person name="Ravikumar R.L."/>
            <person name="Schlapbach R."/>
            <person name="Sreeman S.M."/>
            <person name="Shimizu K.K."/>
        </authorList>
    </citation>
    <scope>NUCLEOTIDE SEQUENCE</scope>
</reference>
<feature type="compositionally biased region" description="Basic residues" evidence="1">
    <location>
        <begin position="166"/>
        <end position="184"/>
    </location>
</feature>
<accession>A0AAV5C7E1</accession>
<protein>
    <submittedName>
        <fullName evidence="2">Uncharacterized protein</fullName>
    </submittedName>
</protein>
<organism evidence="2 3">
    <name type="scientific">Eleusine coracana subsp. coracana</name>
    <dbReference type="NCBI Taxonomy" id="191504"/>
    <lineage>
        <taxon>Eukaryota</taxon>
        <taxon>Viridiplantae</taxon>
        <taxon>Streptophyta</taxon>
        <taxon>Embryophyta</taxon>
        <taxon>Tracheophyta</taxon>
        <taxon>Spermatophyta</taxon>
        <taxon>Magnoliopsida</taxon>
        <taxon>Liliopsida</taxon>
        <taxon>Poales</taxon>
        <taxon>Poaceae</taxon>
        <taxon>PACMAD clade</taxon>
        <taxon>Chloridoideae</taxon>
        <taxon>Cynodonteae</taxon>
        <taxon>Eleusininae</taxon>
        <taxon>Eleusine</taxon>
    </lineage>
</organism>
<evidence type="ECO:0000313" key="2">
    <source>
        <dbReference type="EMBL" id="GJM94068.1"/>
    </source>
</evidence>
<feature type="region of interest" description="Disordered" evidence="1">
    <location>
        <begin position="209"/>
        <end position="240"/>
    </location>
</feature>
<feature type="compositionally biased region" description="Basic and acidic residues" evidence="1">
    <location>
        <begin position="154"/>
        <end position="165"/>
    </location>
</feature>
<comment type="caution">
    <text evidence="2">The sequence shown here is derived from an EMBL/GenBank/DDBJ whole genome shotgun (WGS) entry which is preliminary data.</text>
</comment>
<feature type="region of interest" description="Disordered" evidence="1">
    <location>
        <begin position="154"/>
        <end position="186"/>
    </location>
</feature>